<dbReference type="PROSITE" id="PS50137">
    <property type="entry name" value="DS_RBD"/>
    <property type="match status" value="1"/>
</dbReference>
<dbReference type="EMBL" id="GEEE01005451">
    <property type="protein sequence ID" value="JAP57774.1"/>
    <property type="molecule type" value="Transcribed_RNA"/>
</dbReference>
<dbReference type="SUPFAM" id="SSF51395">
    <property type="entry name" value="FMN-linked oxidoreductases"/>
    <property type="match status" value="1"/>
</dbReference>
<dbReference type="Pfam" id="PF01207">
    <property type="entry name" value="Dus"/>
    <property type="match status" value="1"/>
</dbReference>
<evidence type="ECO:0000256" key="3">
    <source>
        <dbReference type="ARBA" id="ARBA00022643"/>
    </source>
</evidence>
<dbReference type="GO" id="GO:0005737">
    <property type="term" value="C:cytoplasm"/>
    <property type="evidence" value="ECO:0007669"/>
    <property type="project" value="TreeGrafter"/>
</dbReference>
<name>A0A0X3Q1G3_SCHSO</name>
<feature type="domain" description="DRBM" evidence="7">
    <location>
        <begin position="394"/>
        <end position="461"/>
    </location>
</feature>
<dbReference type="PROSITE" id="PS01136">
    <property type="entry name" value="UPF0034"/>
    <property type="match status" value="1"/>
</dbReference>
<dbReference type="PANTHER" id="PTHR45936">
    <property type="entry name" value="TRNA-DIHYDROURIDINE(20) SYNTHASE [NAD(P)+]-LIKE"/>
    <property type="match status" value="1"/>
</dbReference>
<dbReference type="GO" id="GO:0000049">
    <property type="term" value="F:tRNA binding"/>
    <property type="evidence" value="ECO:0007669"/>
    <property type="project" value="InterPro"/>
</dbReference>
<dbReference type="InterPro" id="IPR014720">
    <property type="entry name" value="dsRBD_dom"/>
</dbReference>
<gene>
    <name evidence="8" type="primary">DUS2L</name>
    <name evidence="8" type="ORF">TR113470</name>
</gene>
<comment type="cofactor">
    <cofactor evidence="1">
        <name>FMN</name>
        <dbReference type="ChEBI" id="CHEBI:58210"/>
    </cofactor>
</comment>
<evidence type="ECO:0000313" key="8">
    <source>
        <dbReference type="EMBL" id="JAP57774.1"/>
    </source>
</evidence>
<dbReference type="SUPFAM" id="SSF54768">
    <property type="entry name" value="dsRNA-binding domain-like"/>
    <property type="match status" value="1"/>
</dbReference>
<evidence type="ECO:0000256" key="4">
    <source>
        <dbReference type="ARBA" id="ARBA00022694"/>
    </source>
</evidence>
<proteinExistence type="predicted"/>
<accession>A0A0X3Q1G3</accession>
<dbReference type="AlphaFoldDB" id="A0A0X3Q1G3"/>
<evidence type="ECO:0000259" key="7">
    <source>
        <dbReference type="PROSITE" id="PS50137"/>
    </source>
</evidence>
<dbReference type="InterPro" id="IPR013785">
    <property type="entry name" value="Aldolase_TIM"/>
</dbReference>
<dbReference type="PANTHER" id="PTHR45936:SF1">
    <property type="entry name" value="TRNA-DIHYDROURIDINE(20) SYNTHASE [NAD(P)+]-LIKE"/>
    <property type="match status" value="1"/>
</dbReference>
<keyword evidence="4" id="KW-0819">tRNA processing</keyword>
<dbReference type="InterPro" id="IPR018517">
    <property type="entry name" value="tRNA_hU_synthase_CS"/>
</dbReference>
<protein>
    <submittedName>
        <fullName evidence="8">tRNA-dihydrouridine(20) synthase [NAD(P)+]-like</fullName>
    </submittedName>
</protein>
<dbReference type="CDD" id="cd02801">
    <property type="entry name" value="DUS_like_FMN"/>
    <property type="match status" value="1"/>
</dbReference>
<evidence type="ECO:0000256" key="1">
    <source>
        <dbReference type="ARBA" id="ARBA00001917"/>
    </source>
</evidence>
<keyword evidence="6" id="KW-0694">RNA-binding</keyword>
<evidence type="ECO:0000256" key="6">
    <source>
        <dbReference type="PROSITE-ProRule" id="PRU00266"/>
    </source>
</evidence>
<sequence length="470" mass="51890">MASMDFNAAVVLGPMVRVTTHPMRLLALQYGATYVYTEEIIDFKLLRTIRVENAKLRTTDFVHPDGTVVFRTSAEEKGKVILQLGTADAKRALQAAKHVEKDVAGIDVNMGCPKEYSIKGGMGAALLKKPEVVREILTTLVNNLSIPVTCKIRILDSLEDTLALAKVIESTGVAALGVHGRRRCDRPSDPNREDVIRAIAGAIKTPVLAGGGSKSIIRLHEDIEFFRQLTGAAGVMISRAAMWNPAIFAEPPQDRQLPTKLQLLQEYIELAVKYDHHITGTKYCLQRMLNEDTTTERYEKTLMAARMTEVCEIWGLSEEVCQLAKQCTDDRVLVSLPTATHATSEEPSMSETKRLRLGELSAEGNCVRAATSSDAAVVLPIGFVRSDWPDDGETPKQLLVEYCKKKQLDLPTYIVVENKETRTFTATALVDGRRYSHTIPSKSKRYAEQAAAQACLEHLGVRLLPQKSTA</sequence>
<dbReference type="InterPro" id="IPR052582">
    <property type="entry name" value="tRNA-DUS-like"/>
</dbReference>
<keyword evidence="5" id="KW-0560">Oxidoreductase</keyword>
<reference evidence="8" key="1">
    <citation type="submission" date="2016-01" db="EMBL/GenBank/DDBJ databases">
        <title>Reference transcriptome for the parasite Schistocephalus solidus: insights into the molecular evolution of parasitism.</title>
        <authorList>
            <person name="Hebert F.O."/>
            <person name="Grambauer S."/>
            <person name="Barber I."/>
            <person name="Landry C.R."/>
            <person name="Aubin-Horth N."/>
        </authorList>
    </citation>
    <scope>NUCLEOTIDE SEQUENCE</scope>
</reference>
<dbReference type="Pfam" id="PF00035">
    <property type="entry name" value="dsrm"/>
    <property type="match status" value="1"/>
</dbReference>
<dbReference type="Gene3D" id="3.20.20.70">
    <property type="entry name" value="Aldolase class I"/>
    <property type="match status" value="1"/>
</dbReference>
<dbReference type="GO" id="GO:0050660">
    <property type="term" value="F:flavin adenine dinucleotide binding"/>
    <property type="evidence" value="ECO:0007669"/>
    <property type="project" value="InterPro"/>
</dbReference>
<dbReference type="InterPro" id="IPR035587">
    <property type="entry name" value="DUS-like_FMN-bd"/>
</dbReference>
<keyword evidence="2" id="KW-0285">Flavoprotein</keyword>
<keyword evidence="3" id="KW-0288">FMN</keyword>
<organism evidence="8">
    <name type="scientific">Schistocephalus solidus</name>
    <name type="common">Tapeworm</name>
    <dbReference type="NCBI Taxonomy" id="70667"/>
    <lineage>
        <taxon>Eukaryota</taxon>
        <taxon>Metazoa</taxon>
        <taxon>Spiralia</taxon>
        <taxon>Lophotrochozoa</taxon>
        <taxon>Platyhelminthes</taxon>
        <taxon>Cestoda</taxon>
        <taxon>Eucestoda</taxon>
        <taxon>Diphyllobothriidea</taxon>
        <taxon>Diphyllobothriidae</taxon>
        <taxon>Schistocephalus</taxon>
    </lineage>
</organism>
<dbReference type="SMART" id="SM00358">
    <property type="entry name" value="DSRM"/>
    <property type="match status" value="1"/>
</dbReference>
<dbReference type="Gene3D" id="3.30.160.20">
    <property type="match status" value="1"/>
</dbReference>
<dbReference type="GO" id="GO:0017150">
    <property type="term" value="F:tRNA dihydrouridine synthase activity"/>
    <property type="evidence" value="ECO:0007669"/>
    <property type="project" value="InterPro"/>
</dbReference>
<dbReference type="CDD" id="cd19871">
    <property type="entry name" value="DSRM_DUS2L"/>
    <property type="match status" value="1"/>
</dbReference>
<evidence type="ECO:0000256" key="5">
    <source>
        <dbReference type="ARBA" id="ARBA00023002"/>
    </source>
</evidence>
<dbReference type="InterPro" id="IPR044463">
    <property type="entry name" value="DUS2_DSRM"/>
</dbReference>
<evidence type="ECO:0000256" key="2">
    <source>
        <dbReference type="ARBA" id="ARBA00022630"/>
    </source>
</evidence>